<evidence type="ECO:0000256" key="1">
    <source>
        <dbReference type="SAM" id="Coils"/>
    </source>
</evidence>
<feature type="signal peptide" evidence="3">
    <location>
        <begin position="1"/>
        <end position="23"/>
    </location>
</feature>
<dbReference type="Proteomes" id="UP000199377">
    <property type="component" value="Unassembled WGS sequence"/>
</dbReference>
<accession>A0A1I3J4I3</accession>
<keyword evidence="3" id="KW-0732">Signal</keyword>
<sequence length="277" mass="30119">MMRHSISATLFILSTSAATGAMAQDAAIAAAPKLYSFDIFSLLSFGLTITALLLSFFMAWLSWQFYAKSVDASEKTHETVTKIEALVGGVQSNISEIVNRAVTHWVEGKESSDLGEASQDLMSKFGELEEAIKAGSSIDQNELLKDIKDLRAQMEALSRTSREMQIKTIFPRYGSERKVVEAEQEITSSDGSSQTGILRVKILHPTKIATATLRFDPAFAHPPKVTAELVASPSEDMSTISAKPGSPSKGACNFHINSKSELPKGEYTFEFKAVSAQ</sequence>
<evidence type="ECO:0000313" key="5">
    <source>
        <dbReference type="Proteomes" id="UP000199377"/>
    </source>
</evidence>
<keyword evidence="5" id="KW-1185">Reference proteome</keyword>
<gene>
    <name evidence="4" type="ORF">SAMN05216258_107359</name>
</gene>
<name>A0A1I3J4I3_9RHOB</name>
<dbReference type="RefSeq" id="WP_143103361.1">
    <property type="nucleotide sequence ID" value="NZ_FOQH01000007.1"/>
</dbReference>
<keyword evidence="2" id="KW-1133">Transmembrane helix</keyword>
<organism evidence="4 5">
    <name type="scientific">Albimonas pacifica</name>
    <dbReference type="NCBI Taxonomy" id="1114924"/>
    <lineage>
        <taxon>Bacteria</taxon>
        <taxon>Pseudomonadati</taxon>
        <taxon>Pseudomonadota</taxon>
        <taxon>Alphaproteobacteria</taxon>
        <taxon>Rhodobacterales</taxon>
        <taxon>Paracoccaceae</taxon>
        <taxon>Albimonas</taxon>
    </lineage>
</organism>
<reference evidence="4 5" key="1">
    <citation type="submission" date="2016-10" db="EMBL/GenBank/DDBJ databases">
        <authorList>
            <person name="de Groot N.N."/>
        </authorList>
    </citation>
    <scope>NUCLEOTIDE SEQUENCE [LARGE SCALE GENOMIC DNA]</scope>
    <source>
        <strain evidence="4 5">CGMCC 1.11030</strain>
    </source>
</reference>
<keyword evidence="1" id="KW-0175">Coiled coil</keyword>
<evidence type="ECO:0000256" key="3">
    <source>
        <dbReference type="SAM" id="SignalP"/>
    </source>
</evidence>
<proteinExistence type="predicted"/>
<evidence type="ECO:0000256" key="2">
    <source>
        <dbReference type="SAM" id="Phobius"/>
    </source>
</evidence>
<dbReference type="AlphaFoldDB" id="A0A1I3J4I3"/>
<protein>
    <submittedName>
        <fullName evidence="4">Uncharacterized protein</fullName>
    </submittedName>
</protein>
<keyword evidence="2" id="KW-0472">Membrane</keyword>
<feature type="transmembrane region" description="Helical" evidence="2">
    <location>
        <begin position="39"/>
        <end position="61"/>
    </location>
</feature>
<keyword evidence="2" id="KW-0812">Transmembrane</keyword>
<feature type="coiled-coil region" evidence="1">
    <location>
        <begin position="140"/>
        <end position="167"/>
    </location>
</feature>
<dbReference type="EMBL" id="FOQH01000007">
    <property type="protein sequence ID" value="SFI55103.1"/>
    <property type="molecule type" value="Genomic_DNA"/>
</dbReference>
<evidence type="ECO:0000313" key="4">
    <source>
        <dbReference type="EMBL" id="SFI55103.1"/>
    </source>
</evidence>
<feature type="chain" id="PRO_5011504390" evidence="3">
    <location>
        <begin position="24"/>
        <end position="277"/>
    </location>
</feature>